<evidence type="ECO:0000313" key="3">
    <source>
        <dbReference type="Proteomes" id="UP000785679"/>
    </source>
</evidence>
<reference evidence="2" key="1">
    <citation type="submission" date="2019-06" db="EMBL/GenBank/DDBJ databases">
        <authorList>
            <person name="Zheng W."/>
        </authorList>
    </citation>
    <scope>NUCLEOTIDE SEQUENCE</scope>
    <source>
        <strain evidence="2">QDHG01</strain>
    </source>
</reference>
<feature type="region of interest" description="Disordered" evidence="1">
    <location>
        <begin position="542"/>
        <end position="562"/>
    </location>
</feature>
<comment type="caution">
    <text evidence="2">The sequence shown here is derived from an EMBL/GenBank/DDBJ whole genome shotgun (WGS) entry which is preliminary data.</text>
</comment>
<feature type="region of interest" description="Disordered" evidence="1">
    <location>
        <begin position="1"/>
        <end position="76"/>
    </location>
</feature>
<sequence length="660" mass="74865">MNDNNSDLDDDGQPSPTSPRSEFTVNFGDISRGSIDQDREEEIIRRMDEIERQEEDQKYEDEEIKEVDVQEGNQERQPLNLQSTICYPEVNTRECSIDGVQNSFSEHNNSSMFEEPNFHANSLDQTFARDVNLQQDNYDYQQLANYQLVIQELLSESQRRNNMYQPSPNLLNLLPIDNLLNQLLQNGALGGRALAGQGVPPNYQFAPIAEQFNYCDVLNQQLDHENKLTLDKLEPKLRDDNSNPAELNQDRAQDFQQCDEELKEDENIQTLEISSMSPQLQTAQEEEFQLEINQKYRNQTLSNKGAQLIIYYEGNQDSEQQDINIEERKEYYGDVKNSLNEAIPSHYDLDEIQSSSSVAQLSQNRVKSDNLGVEMIQDDQSDSFEQLGDDQQLDEMKAEFEQDEYKNNNNELAQTHEEDSPLLQSESPSQTILNRIEINPGNNINSQPSILQQYDHDALNTKLLNENNQNDLQAEANQQNNVITVHPHSDSFSEQQHQEIEIINKIEADWHALFEEQKTEVNRPVLTAQSSMQKRLQSQKINIDDGDVQGGGSQRNANESAAEQNLKLHSIAVIQQAKINFTNMDNIENPARLVAIGMPGQSPMDNSAASNLNAVLSTNDASNQAAAINSFSDVVDNANPEISNFAKMNVLKGDDPSANF</sequence>
<protein>
    <submittedName>
        <fullName evidence="2">Uncharacterized protein</fullName>
    </submittedName>
</protein>
<gene>
    <name evidence="2" type="ORF">FGO68_gene12319</name>
</gene>
<feature type="compositionally biased region" description="Acidic residues" evidence="1">
    <location>
        <begin position="51"/>
        <end position="65"/>
    </location>
</feature>
<feature type="compositionally biased region" description="Acidic residues" evidence="1">
    <location>
        <begin position="1"/>
        <end position="12"/>
    </location>
</feature>
<keyword evidence="3" id="KW-1185">Reference proteome</keyword>
<feature type="compositionally biased region" description="Polar residues" evidence="1">
    <location>
        <begin position="14"/>
        <end position="24"/>
    </location>
</feature>
<evidence type="ECO:0000256" key="1">
    <source>
        <dbReference type="SAM" id="MobiDB-lite"/>
    </source>
</evidence>
<dbReference type="Proteomes" id="UP000785679">
    <property type="component" value="Unassembled WGS sequence"/>
</dbReference>
<proteinExistence type="predicted"/>
<organism evidence="2 3">
    <name type="scientific">Halteria grandinella</name>
    <dbReference type="NCBI Taxonomy" id="5974"/>
    <lineage>
        <taxon>Eukaryota</taxon>
        <taxon>Sar</taxon>
        <taxon>Alveolata</taxon>
        <taxon>Ciliophora</taxon>
        <taxon>Intramacronucleata</taxon>
        <taxon>Spirotrichea</taxon>
        <taxon>Stichotrichia</taxon>
        <taxon>Sporadotrichida</taxon>
        <taxon>Halteriidae</taxon>
        <taxon>Halteria</taxon>
    </lineage>
</organism>
<dbReference type="AlphaFoldDB" id="A0A8J8T7C4"/>
<name>A0A8J8T7C4_HALGN</name>
<evidence type="ECO:0000313" key="2">
    <source>
        <dbReference type="EMBL" id="TNV84018.1"/>
    </source>
</evidence>
<dbReference type="EMBL" id="RRYP01003213">
    <property type="protein sequence ID" value="TNV84018.1"/>
    <property type="molecule type" value="Genomic_DNA"/>
</dbReference>
<accession>A0A8J8T7C4</accession>